<dbReference type="EMBL" id="VUOC01000001">
    <property type="protein sequence ID" value="KAA2245352.1"/>
    <property type="molecule type" value="Genomic_DNA"/>
</dbReference>
<dbReference type="RefSeq" id="WP_149836741.1">
    <property type="nucleotide sequence ID" value="NZ_VUOC01000001.1"/>
</dbReference>
<sequence>MGILQHKKILFVGPIFYDYHLKISATLREHGAEVYFVPEREYGFIYKVLGYLHKALAYAYSNIHFLRNLRSIKDGASFGFVFIVHGETITRTLLLKMKRQFPNAKFINYHWDSLKFNHRAALVLDQYDAAYSFDREDVKKYPFLRYKPLFHNNEHPAVPSSPRYDMVFIGVDYSDRYQILQQLGKEAGRHGLTCKPMLITSKFSFYRKKLLGHKAYRAAKADEFIYEKIPYNTFVQLTNESSAVIDINFEGQAGLTMRTIEVLSMGKKLITTNPYIMEEAFYSPDSVLVIDRSHPVIDPHFFKRQASPANMSTLLLRNWVTEFFV</sequence>
<gene>
    <name evidence="1" type="ORF">F0L74_05155</name>
</gene>
<keyword evidence="2" id="KW-1185">Reference proteome</keyword>
<reference evidence="1 2" key="1">
    <citation type="submission" date="2019-09" db="EMBL/GenBank/DDBJ databases">
        <title>Chitinophaga ginsengihumi sp. nov., isolated from soil of ginseng rhizosphere.</title>
        <authorList>
            <person name="Lee J."/>
        </authorList>
    </citation>
    <scope>NUCLEOTIDE SEQUENCE [LARGE SCALE GENOMIC DNA]</scope>
    <source>
        <strain evidence="1 2">BN140078</strain>
    </source>
</reference>
<evidence type="ECO:0000313" key="2">
    <source>
        <dbReference type="Proteomes" id="UP000324611"/>
    </source>
</evidence>
<dbReference type="AlphaFoldDB" id="A0A5B2W3T9"/>
<comment type="caution">
    <text evidence="1">The sequence shown here is derived from an EMBL/GenBank/DDBJ whole genome shotgun (WGS) entry which is preliminary data.</text>
</comment>
<protein>
    <submittedName>
        <fullName evidence="1">Uncharacterized protein</fullName>
    </submittedName>
</protein>
<reference evidence="1 2" key="2">
    <citation type="submission" date="2019-09" db="EMBL/GenBank/DDBJ databases">
        <authorList>
            <person name="Jin C."/>
        </authorList>
    </citation>
    <scope>NUCLEOTIDE SEQUENCE [LARGE SCALE GENOMIC DNA]</scope>
    <source>
        <strain evidence="1 2">BN140078</strain>
    </source>
</reference>
<name>A0A5B2W3T9_9BACT</name>
<organism evidence="1 2">
    <name type="scientific">Chitinophaga agrisoli</name>
    <dbReference type="NCBI Taxonomy" id="2607653"/>
    <lineage>
        <taxon>Bacteria</taxon>
        <taxon>Pseudomonadati</taxon>
        <taxon>Bacteroidota</taxon>
        <taxon>Chitinophagia</taxon>
        <taxon>Chitinophagales</taxon>
        <taxon>Chitinophagaceae</taxon>
        <taxon>Chitinophaga</taxon>
    </lineage>
</organism>
<proteinExistence type="predicted"/>
<evidence type="ECO:0000313" key="1">
    <source>
        <dbReference type="EMBL" id="KAA2245352.1"/>
    </source>
</evidence>
<dbReference type="Proteomes" id="UP000324611">
    <property type="component" value="Unassembled WGS sequence"/>
</dbReference>
<accession>A0A5B2W3T9</accession>